<name>A0A1W0A8T0_9STRA</name>
<dbReference type="OrthoDB" id="72510at2759"/>
<dbReference type="Proteomes" id="UP000243217">
    <property type="component" value="Unassembled WGS sequence"/>
</dbReference>
<feature type="transmembrane region" description="Helical" evidence="1">
    <location>
        <begin position="20"/>
        <end position="43"/>
    </location>
</feature>
<comment type="caution">
    <text evidence="2">The sequence shown here is derived from an EMBL/GenBank/DDBJ whole genome shotgun (WGS) entry which is preliminary data.</text>
</comment>
<dbReference type="EMBL" id="JNBS01000323">
    <property type="protein sequence ID" value="OQS06609.1"/>
    <property type="molecule type" value="Genomic_DNA"/>
</dbReference>
<evidence type="ECO:0008006" key="4">
    <source>
        <dbReference type="Google" id="ProtNLM"/>
    </source>
</evidence>
<dbReference type="Pfam" id="PF06522">
    <property type="entry name" value="B12D"/>
    <property type="match status" value="1"/>
</dbReference>
<organism evidence="2 3">
    <name type="scientific">Thraustotheca clavata</name>
    <dbReference type="NCBI Taxonomy" id="74557"/>
    <lineage>
        <taxon>Eukaryota</taxon>
        <taxon>Sar</taxon>
        <taxon>Stramenopiles</taxon>
        <taxon>Oomycota</taxon>
        <taxon>Saprolegniomycetes</taxon>
        <taxon>Saprolegniales</taxon>
        <taxon>Achlyaceae</taxon>
        <taxon>Thraustotheca</taxon>
    </lineage>
</organism>
<reference evidence="2 3" key="1">
    <citation type="journal article" date="2014" name="Genome Biol. Evol.">
        <title>The secreted proteins of Achlya hypogyna and Thraustotheca clavata identify the ancestral oomycete secretome and reveal gene acquisitions by horizontal gene transfer.</title>
        <authorList>
            <person name="Misner I."/>
            <person name="Blouin N."/>
            <person name="Leonard G."/>
            <person name="Richards T.A."/>
            <person name="Lane C.E."/>
        </authorList>
    </citation>
    <scope>NUCLEOTIDE SEQUENCE [LARGE SCALE GENOMIC DNA]</scope>
    <source>
        <strain evidence="2 3">ATCC 34112</strain>
    </source>
</reference>
<keyword evidence="3" id="KW-1185">Reference proteome</keyword>
<evidence type="ECO:0000313" key="3">
    <source>
        <dbReference type="Proteomes" id="UP000243217"/>
    </source>
</evidence>
<evidence type="ECO:0000256" key="1">
    <source>
        <dbReference type="SAM" id="Phobius"/>
    </source>
</evidence>
<gene>
    <name evidence="2" type="ORF">THRCLA_20338</name>
</gene>
<dbReference type="InterPro" id="IPR010530">
    <property type="entry name" value="B12D"/>
</dbReference>
<dbReference type="AlphaFoldDB" id="A0A1W0A8T0"/>
<keyword evidence="1" id="KW-1133">Transmembrane helix</keyword>
<keyword evidence="1" id="KW-0812">Transmembrane</keyword>
<keyword evidence="1" id="KW-0472">Membrane</keyword>
<accession>A0A1W0A8T0</accession>
<protein>
    <recommendedName>
        <fullName evidence="4">NADH-ubiquinone reductase complex 1 MLRQ subunit</fullName>
    </recommendedName>
</protein>
<sequence length="99" mass="11043">MVIAARAARSTAKTWLSDPATYPIIAIIGFAMSMGTIAGIRFVRTSPDVQIDKSKRTTTLHHDESVAKAFRSHRISIATLKPNPINREEDYAEFKQRQA</sequence>
<evidence type="ECO:0000313" key="2">
    <source>
        <dbReference type="EMBL" id="OQS06609.1"/>
    </source>
</evidence>
<proteinExistence type="predicted"/>